<reference evidence="8" key="1">
    <citation type="submission" date="2021-02" db="EMBL/GenBank/DDBJ databases">
        <authorList>
            <person name="Nowell W R."/>
        </authorList>
    </citation>
    <scope>NUCLEOTIDE SEQUENCE</scope>
</reference>
<dbReference type="SUPFAM" id="SSF56399">
    <property type="entry name" value="ADP-ribosylation"/>
    <property type="match status" value="1"/>
</dbReference>
<feature type="transmembrane region" description="Helical" evidence="7">
    <location>
        <begin position="301"/>
        <end position="322"/>
    </location>
</feature>
<comment type="similarity">
    <text evidence="1 6">Belongs to the Arg-specific ADP-ribosyltransferase family.</text>
</comment>
<proteinExistence type="inferred from homology"/>
<comment type="catalytic activity">
    <reaction evidence="5 6">
        <text>L-arginyl-[protein] + NAD(+) = N(omega)-(ADP-D-ribosyl)-L-arginyl-[protein] + nicotinamide + H(+)</text>
        <dbReference type="Rhea" id="RHEA:19149"/>
        <dbReference type="Rhea" id="RHEA-COMP:10532"/>
        <dbReference type="Rhea" id="RHEA-COMP:15087"/>
        <dbReference type="ChEBI" id="CHEBI:15378"/>
        <dbReference type="ChEBI" id="CHEBI:17154"/>
        <dbReference type="ChEBI" id="CHEBI:29965"/>
        <dbReference type="ChEBI" id="CHEBI:57540"/>
        <dbReference type="ChEBI" id="CHEBI:142554"/>
        <dbReference type="EC" id="2.4.2.31"/>
    </reaction>
</comment>
<keyword evidence="4" id="KW-0548">Nucleotidyltransferase</keyword>
<dbReference type="GO" id="GO:0106274">
    <property type="term" value="F:NAD+-protein-arginine ADP-ribosyltransferase activity"/>
    <property type="evidence" value="ECO:0007669"/>
    <property type="project" value="UniProtKB-EC"/>
</dbReference>
<evidence type="ECO:0000256" key="1">
    <source>
        <dbReference type="ARBA" id="ARBA00009558"/>
    </source>
</evidence>
<dbReference type="EMBL" id="CAJNOG010000067">
    <property type="protein sequence ID" value="CAF0881894.1"/>
    <property type="molecule type" value="Genomic_DNA"/>
</dbReference>
<evidence type="ECO:0000256" key="4">
    <source>
        <dbReference type="ARBA" id="ARBA00022695"/>
    </source>
</evidence>
<dbReference type="Gene3D" id="3.90.176.10">
    <property type="entry name" value="Toxin ADP-ribosyltransferase, Chain A, domain 1"/>
    <property type="match status" value="1"/>
</dbReference>
<keyword evidence="2 6" id="KW-0328">Glycosyltransferase</keyword>
<sequence length="332" mass="38641">MTIENQNLIAMIELPHDNIMDDNNRSSRNNETDEMRRYIEESREINPRFLSQTIVNDSLNNLNSIIDYVNEPLLSLIDACQPLFIFIPNLSNYIEIALEKCKIIKDNLTQDESASIYLYTMKLLEESNSFYILLNNKLKNTFNSNELRPWYKYLKLFLTALSKLPFTSSQVVWRGVKRNISDEFCEGSQILWWSFSSCTSSLQLLQSDIYLGNVDQRTLISIETINGKFIQQHSQFNTEEEILLLPGTYMKVQSKLNPSPNLYIIHLKQIIPQQNILLPPFQGAVIYPRIQTRKWYQRKTFLISLTVLIIICIIAIILGIVFGTRKHSSTKK</sequence>
<evidence type="ECO:0000256" key="6">
    <source>
        <dbReference type="RuleBase" id="RU361228"/>
    </source>
</evidence>
<dbReference type="PROSITE" id="PS51996">
    <property type="entry name" value="TR_MART"/>
    <property type="match status" value="1"/>
</dbReference>
<evidence type="ECO:0000256" key="5">
    <source>
        <dbReference type="ARBA" id="ARBA00047597"/>
    </source>
</evidence>
<dbReference type="AlphaFoldDB" id="A0A813YBN6"/>
<keyword evidence="7" id="KW-0472">Membrane</keyword>
<evidence type="ECO:0000313" key="8">
    <source>
        <dbReference type="EMBL" id="CAF0881894.1"/>
    </source>
</evidence>
<organism evidence="8 10">
    <name type="scientific">Adineta steineri</name>
    <dbReference type="NCBI Taxonomy" id="433720"/>
    <lineage>
        <taxon>Eukaryota</taxon>
        <taxon>Metazoa</taxon>
        <taxon>Spiralia</taxon>
        <taxon>Gnathifera</taxon>
        <taxon>Rotifera</taxon>
        <taxon>Eurotatoria</taxon>
        <taxon>Bdelloidea</taxon>
        <taxon>Adinetida</taxon>
        <taxon>Adinetidae</taxon>
        <taxon>Adineta</taxon>
    </lineage>
</organism>
<accession>A0A813YBN6</accession>
<keyword evidence="3 6" id="KW-0808">Transferase</keyword>
<protein>
    <recommendedName>
        <fullName evidence="6">NAD(P)(+)--arginine ADP-ribosyltransferase</fullName>
        <ecNumber evidence="6">2.4.2.31</ecNumber>
    </recommendedName>
    <alternativeName>
        <fullName evidence="6">Mono(ADP-ribosyl)transferase</fullName>
    </alternativeName>
</protein>
<gene>
    <name evidence="8" type="ORF">JYZ213_LOCUS9536</name>
    <name evidence="9" type="ORF">OXD698_LOCUS8955</name>
</gene>
<evidence type="ECO:0000256" key="3">
    <source>
        <dbReference type="ARBA" id="ARBA00022679"/>
    </source>
</evidence>
<evidence type="ECO:0000313" key="10">
    <source>
        <dbReference type="Proteomes" id="UP000663845"/>
    </source>
</evidence>
<keyword evidence="6" id="KW-0521">NADP</keyword>
<dbReference type="InterPro" id="IPR000768">
    <property type="entry name" value="ART"/>
</dbReference>
<comment type="caution">
    <text evidence="8">The sequence shown here is derived from an EMBL/GenBank/DDBJ whole genome shotgun (WGS) entry which is preliminary data.</text>
</comment>
<evidence type="ECO:0000313" key="9">
    <source>
        <dbReference type="EMBL" id="CAF3649819.1"/>
    </source>
</evidence>
<evidence type="ECO:0000256" key="7">
    <source>
        <dbReference type="SAM" id="Phobius"/>
    </source>
</evidence>
<evidence type="ECO:0000256" key="2">
    <source>
        <dbReference type="ARBA" id="ARBA00022676"/>
    </source>
</evidence>
<dbReference type="EMBL" id="CAJOAZ010000443">
    <property type="protein sequence ID" value="CAF3649819.1"/>
    <property type="molecule type" value="Genomic_DNA"/>
</dbReference>
<dbReference type="EC" id="2.4.2.31" evidence="6"/>
<keyword evidence="7" id="KW-1133">Transmembrane helix</keyword>
<keyword evidence="7" id="KW-0812">Transmembrane</keyword>
<dbReference type="Proteomes" id="UP000663844">
    <property type="component" value="Unassembled WGS sequence"/>
</dbReference>
<dbReference type="Pfam" id="PF01129">
    <property type="entry name" value="ART"/>
    <property type="match status" value="1"/>
</dbReference>
<dbReference type="Proteomes" id="UP000663845">
    <property type="component" value="Unassembled WGS sequence"/>
</dbReference>
<dbReference type="GO" id="GO:0016779">
    <property type="term" value="F:nucleotidyltransferase activity"/>
    <property type="evidence" value="ECO:0007669"/>
    <property type="project" value="UniProtKB-KW"/>
</dbReference>
<keyword evidence="6" id="KW-0520">NAD</keyword>
<name>A0A813YBN6_9BILA</name>